<evidence type="ECO:0000256" key="1">
    <source>
        <dbReference type="ARBA" id="ARBA00000971"/>
    </source>
</evidence>
<dbReference type="PANTHER" id="PTHR47861:SF3">
    <property type="entry name" value="FKBP-TYPE PEPTIDYL-PROLYL CIS-TRANS ISOMERASE SLYD"/>
    <property type="match status" value="1"/>
</dbReference>
<dbReference type="Pfam" id="PF00254">
    <property type="entry name" value="FKBP_C"/>
    <property type="match status" value="1"/>
</dbReference>
<evidence type="ECO:0000259" key="9">
    <source>
        <dbReference type="PROSITE" id="PS50059"/>
    </source>
</evidence>
<protein>
    <recommendedName>
        <fullName evidence="4">peptidylprolyl isomerase</fullName>
        <ecNumber evidence="4">5.2.1.8</ecNumber>
    </recommendedName>
</protein>
<proteinExistence type="inferred from homology"/>
<dbReference type="PANTHER" id="PTHR47861">
    <property type="entry name" value="FKBP-TYPE PEPTIDYL-PROLYL CIS-TRANS ISOMERASE SLYD"/>
    <property type="match status" value="1"/>
</dbReference>
<dbReference type="EMBL" id="UOFH01000204">
    <property type="protein sequence ID" value="VAW62055.1"/>
    <property type="molecule type" value="Genomic_DNA"/>
</dbReference>
<organism evidence="10">
    <name type="scientific">hydrothermal vent metagenome</name>
    <dbReference type="NCBI Taxonomy" id="652676"/>
    <lineage>
        <taxon>unclassified sequences</taxon>
        <taxon>metagenomes</taxon>
        <taxon>ecological metagenomes</taxon>
    </lineage>
</organism>
<gene>
    <name evidence="10" type="ORF">MNBD_GAMMA08-143</name>
</gene>
<evidence type="ECO:0000313" key="10">
    <source>
        <dbReference type="EMBL" id="VAW62055.1"/>
    </source>
</evidence>
<comment type="similarity">
    <text evidence="3">Belongs to the FKBP-type PPIase family.</text>
</comment>
<dbReference type="Gene3D" id="3.10.50.40">
    <property type="match status" value="1"/>
</dbReference>
<evidence type="ECO:0000256" key="8">
    <source>
        <dbReference type="ARBA" id="ARBA00023235"/>
    </source>
</evidence>
<dbReference type="AlphaFoldDB" id="A0A3B0X179"/>
<dbReference type="InterPro" id="IPR046357">
    <property type="entry name" value="PPIase_dom_sf"/>
</dbReference>
<dbReference type="EC" id="5.2.1.8" evidence="4"/>
<dbReference type="PROSITE" id="PS50059">
    <property type="entry name" value="FKBP_PPIASE"/>
    <property type="match status" value="1"/>
</dbReference>
<evidence type="ECO:0000256" key="4">
    <source>
        <dbReference type="ARBA" id="ARBA00013194"/>
    </source>
</evidence>
<feature type="domain" description="PPIase FKBP-type" evidence="9">
    <location>
        <begin position="6"/>
        <end position="93"/>
    </location>
</feature>
<evidence type="ECO:0000256" key="5">
    <source>
        <dbReference type="ARBA" id="ARBA00022490"/>
    </source>
</evidence>
<evidence type="ECO:0000256" key="6">
    <source>
        <dbReference type="ARBA" id="ARBA00023110"/>
    </source>
</evidence>
<accession>A0A3B0X179</accession>
<dbReference type="InterPro" id="IPR001179">
    <property type="entry name" value="PPIase_FKBP_dom"/>
</dbReference>
<dbReference type="GO" id="GO:0003755">
    <property type="term" value="F:peptidyl-prolyl cis-trans isomerase activity"/>
    <property type="evidence" value="ECO:0007669"/>
    <property type="project" value="UniProtKB-KW"/>
</dbReference>
<comment type="catalytic activity">
    <reaction evidence="1">
        <text>[protein]-peptidylproline (omega=180) = [protein]-peptidylproline (omega=0)</text>
        <dbReference type="Rhea" id="RHEA:16237"/>
        <dbReference type="Rhea" id="RHEA-COMP:10747"/>
        <dbReference type="Rhea" id="RHEA-COMP:10748"/>
        <dbReference type="ChEBI" id="CHEBI:83833"/>
        <dbReference type="ChEBI" id="CHEBI:83834"/>
        <dbReference type="EC" id="5.2.1.8"/>
    </reaction>
</comment>
<sequence length="162" mass="17593">MKITADKATSINYTLNDSDGKLIDECKDSSFIYLHGHDNIIPGLESALEGRTTGETFNLVIEPADAYGEYNSAITQVIDRAAFGEEAIEVGMQFNAEGDDGEPVLITISKVNGEEITIDGNPPLAGVTLHYNVEVMEVRDATKEELEHGHIHAHGESCGHEH</sequence>
<keyword evidence="5" id="KW-0963">Cytoplasm</keyword>
<name>A0A3B0X179_9ZZZZ</name>
<reference evidence="10" key="1">
    <citation type="submission" date="2018-06" db="EMBL/GenBank/DDBJ databases">
        <authorList>
            <person name="Zhirakovskaya E."/>
        </authorList>
    </citation>
    <scope>NUCLEOTIDE SEQUENCE</scope>
</reference>
<keyword evidence="6" id="KW-0697">Rotamase</keyword>
<keyword evidence="7" id="KW-0143">Chaperone</keyword>
<evidence type="ECO:0000256" key="7">
    <source>
        <dbReference type="ARBA" id="ARBA00023186"/>
    </source>
</evidence>
<dbReference type="GO" id="GO:0042026">
    <property type="term" value="P:protein refolding"/>
    <property type="evidence" value="ECO:0007669"/>
    <property type="project" value="UniProtKB-ARBA"/>
</dbReference>
<dbReference type="SUPFAM" id="SSF54534">
    <property type="entry name" value="FKBP-like"/>
    <property type="match status" value="1"/>
</dbReference>
<evidence type="ECO:0000256" key="2">
    <source>
        <dbReference type="ARBA" id="ARBA00004496"/>
    </source>
</evidence>
<keyword evidence="8 10" id="KW-0413">Isomerase</keyword>
<evidence type="ECO:0000256" key="3">
    <source>
        <dbReference type="ARBA" id="ARBA00006577"/>
    </source>
</evidence>
<comment type="subcellular location">
    <subcellularLocation>
        <location evidence="2">Cytoplasm</location>
    </subcellularLocation>
</comment>
<dbReference type="GO" id="GO:0005737">
    <property type="term" value="C:cytoplasm"/>
    <property type="evidence" value="ECO:0007669"/>
    <property type="project" value="UniProtKB-SubCell"/>
</dbReference>